<feature type="region of interest" description="Disordered" evidence="1">
    <location>
        <begin position="334"/>
        <end position="384"/>
    </location>
</feature>
<keyword evidence="5" id="KW-1185">Reference proteome</keyword>
<dbReference type="Pfam" id="PF20152">
    <property type="entry name" value="DUF6534"/>
    <property type="match status" value="1"/>
</dbReference>
<proteinExistence type="predicted"/>
<feature type="transmembrane region" description="Helical" evidence="2">
    <location>
        <begin position="154"/>
        <end position="178"/>
    </location>
</feature>
<evidence type="ECO:0000313" key="4">
    <source>
        <dbReference type="EMBL" id="ORY92482.1"/>
    </source>
</evidence>
<sequence>MGAFDSYVGAYLLGTLFNLFLTGINWSQMVEYWRCTQNERWIYSLAVYTILFFGFLHTGTSIATIYIMVVDNFGVVSQFARCPWPFAMDPIITAIIAFIAQTFFAYRVYILSNRKLVLPGFILFLTLLQLSFGAYCTTYAYLHPLWVEIATIKWAVALWLYLMAFGDIVITSAIIYYLNQAKTGFNPTNSVIDRIIKHIIANNALTAIAAAASSIMFVAAPGVYHVIAGLIIARFYIVSFLGSLNSRVRLSEDLNTTRAIGRAYTSGLDSGMGPSTPIPGTPRATMREGKPNRPHIARSHSSRSNFNYGQDSLPIQVTIDSTSEQYIEEDREMWDSDKHAGGHRREAPTTLTPNNSPPFRVLSLAVPENLLHPPSSGRTTREEK</sequence>
<dbReference type="AlphaFoldDB" id="A0A1Y2G3G8"/>
<feature type="compositionally biased region" description="Polar residues" evidence="1">
    <location>
        <begin position="302"/>
        <end position="311"/>
    </location>
</feature>
<feature type="compositionally biased region" description="Basic and acidic residues" evidence="1">
    <location>
        <begin position="334"/>
        <end position="347"/>
    </location>
</feature>
<feature type="transmembrane region" description="Helical" evidence="2">
    <location>
        <begin position="226"/>
        <end position="244"/>
    </location>
</feature>
<dbReference type="InterPro" id="IPR045339">
    <property type="entry name" value="DUF6534"/>
</dbReference>
<keyword evidence="2" id="KW-1133">Transmembrane helix</keyword>
<feature type="transmembrane region" description="Helical" evidence="2">
    <location>
        <begin position="6"/>
        <end position="24"/>
    </location>
</feature>
<comment type="caution">
    <text evidence="4">The sequence shown here is derived from an EMBL/GenBank/DDBJ whole genome shotgun (WGS) entry which is preliminary data.</text>
</comment>
<gene>
    <name evidence="4" type="ORF">BCR35DRAFT_348870</name>
</gene>
<keyword evidence="2" id="KW-0472">Membrane</keyword>
<dbReference type="Proteomes" id="UP000193467">
    <property type="component" value="Unassembled WGS sequence"/>
</dbReference>
<dbReference type="PANTHER" id="PTHR40465:SF1">
    <property type="entry name" value="DUF6534 DOMAIN-CONTAINING PROTEIN"/>
    <property type="match status" value="1"/>
</dbReference>
<dbReference type="InParanoid" id="A0A1Y2G3G8"/>
<organism evidence="4 5">
    <name type="scientific">Leucosporidium creatinivorum</name>
    <dbReference type="NCBI Taxonomy" id="106004"/>
    <lineage>
        <taxon>Eukaryota</taxon>
        <taxon>Fungi</taxon>
        <taxon>Dikarya</taxon>
        <taxon>Basidiomycota</taxon>
        <taxon>Pucciniomycotina</taxon>
        <taxon>Microbotryomycetes</taxon>
        <taxon>Leucosporidiales</taxon>
        <taxon>Leucosporidium</taxon>
    </lineage>
</organism>
<reference evidence="4 5" key="1">
    <citation type="submission" date="2016-07" db="EMBL/GenBank/DDBJ databases">
        <title>Pervasive Adenine N6-methylation of Active Genes in Fungi.</title>
        <authorList>
            <consortium name="DOE Joint Genome Institute"/>
            <person name="Mondo S.J."/>
            <person name="Dannebaum R.O."/>
            <person name="Kuo R.C."/>
            <person name="Labutti K."/>
            <person name="Haridas S."/>
            <person name="Kuo A."/>
            <person name="Salamov A."/>
            <person name="Ahrendt S.R."/>
            <person name="Lipzen A."/>
            <person name="Sullivan W."/>
            <person name="Andreopoulos W.B."/>
            <person name="Clum A."/>
            <person name="Lindquist E."/>
            <person name="Daum C."/>
            <person name="Ramamoorthy G.K."/>
            <person name="Gryganskyi A."/>
            <person name="Culley D."/>
            <person name="Magnuson J.K."/>
            <person name="James T.Y."/>
            <person name="O'Malley M.A."/>
            <person name="Stajich J.E."/>
            <person name="Spatafora J.W."/>
            <person name="Visel A."/>
            <person name="Grigoriev I.V."/>
        </authorList>
    </citation>
    <scope>NUCLEOTIDE SEQUENCE [LARGE SCALE GENOMIC DNA]</scope>
    <source>
        <strain evidence="4 5">62-1032</strain>
    </source>
</reference>
<dbReference type="EMBL" id="MCGR01000001">
    <property type="protein sequence ID" value="ORY92482.1"/>
    <property type="molecule type" value="Genomic_DNA"/>
</dbReference>
<feature type="transmembrane region" description="Helical" evidence="2">
    <location>
        <begin position="199"/>
        <end position="220"/>
    </location>
</feature>
<feature type="domain" description="DUF6534" evidence="3">
    <location>
        <begin position="164"/>
        <end position="248"/>
    </location>
</feature>
<feature type="transmembrane region" description="Helical" evidence="2">
    <location>
        <begin position="45"/>
        <end position="70"/>
    </location>
</feature>
<accession>A0A1Y2G3G8</accession>
<feature type="region of interest" description="Disordered" evidence="1">
    <location>
        <begin position="270"/>
        <end position="311"/>
    </location>
</feature>
<feature type="transmembrane region" description="Helical" evidence="2">
    <location>
        <begin position="121"/>
        <end position="142"/>
    </location>
</feature>
<dbReference type="STRING" id="106004.A0A1Y2G3G8"/>
<protein>
    <recommendedName>
        <fullName evidence="3">DUF6534 domain-containing protein</fullName>
    </recommendedName>
</protein>
<evidence type="ECO:0000256" key="2">
    <source>
        <dbReference type="SAM" id="Phobius"/>
    </source>
</evidence>
<evidence type="ECO:0000256" key="1">
    <source>
        <dbReference type="SAM" id="MobiDB-lite"/>
    </source>
</evidence>
<keyword evidence="2" id="KW-0812">Transmembrane</keyword>
<name>A0A1Y2G3G8_9BASI</name>
<feature type="compositionally biased region" description="Basic residues" evidence="1">
    <location>
        <begin position="292"/>
        <end position="301"/>
    </location>
</feature>
<evidence type="ECO:0000313" key="5">
    <source>
        <dbReference type="Proteomes" id="UP000193467"/>
    </source>
</evidence>
<dbReference type="PANTHER" id="PTHR40465">
    <property type="entry name" value="CHROMOSOME 1, WHOLE GENOME SHOTGUN SEQUENCE"/>
    <property type="match status" value="1"/>
</dbReference>
<feature type="transmembrane region" description="Helical" evidence="2">
    <location>
        <begin position="90"/>
        <end position="109"/>
    </location>
</feature>
<dbReference type="OrthoDB" id="2535105at2759"/>
<evidence type="ECO:0000259" key="3">
    <source>
        <dbReference type="Pfam" id="PF20152"/>
    </source>
</evidence>